<evidence type="ECO:0000313" key="2">
    <source>
        <dbReference type="Proteomes" id="UP001186974"/>
    </source>
</evidence>
<organism evidence="1 2">
    <name type="scientific">Coniosporium uncinatum</name>
    <dbReference type="NCBI Taxonomy" id="93489"/>
    <lineage>
        <taxon>Eukaryota</taxon>
        <taxon>Fungi</taxon>
        <taxon>Dikarya</taxon>
        <taxon>Ascomycota</taxon>
        <taxon>Pezizomycotina</taxon>
        <taxon>Dothideomycetes</taxon>
        <taxon>Dothideomycetes incertae sedis</taxon>
        <taxon>Coniosporium</taxon>
    </lineage>
</organism>
<protein>
    <submittedName>
        <fullName evidence="1">Uncharacterized protein</fullName>
    </submittedName>
</protein>
<comment type="caution">
    <text evidence="1">The sequence shown here is derived from an EMBL/GenBank/DDBJ whole genome shotgun (WGS) entry which is preliminary data.</text>
</comment>
<sequence length="1293" mass="142368">MESFDSSASSPDPISVLPRSSQTKPPSRLRSTLSPSKLGGNRQRYSTPQAGNSSPAKSMVLSTGKAKGASPWRIKVTVEAEPQMDESDALRDDSPVPRSRTRTVPLIDSDDLPNRERARKTLGDRKKGTGTPVRRLRTRRSVGLDDGDMEEDQDYNPAKVKRRRGRPRKSVGDSVLDSLIQDDEASLPEAEQSVEAPSSPPSLRPSSRFSQRQSRVSDTTVQATARQAFDFTKLTPLHTKHTLTKKNVQTPSPTKRLRERRPTPMKPSAWKGYTMYEEEEATFQESELDGVVRIPEVKPATPMKPSLTKSVASMSSKHTSGIHQEVHLGEDEREERDAVLTRTDTNEERDAVLGTFRPSDDDEDSEDADEHSIIGEETFLQSQDFSMVSVESLQSMRDEGSLLQNQQGAAPSQGTRQLSGTTTASDSTGKDCPPQLTPESSILSSSETRDSTLSDNPSAFQIQHAPQETPALAPSAPSGPPAFEASQPGSQKLSTPEMTQVQKIGSALQDVTKPARLENPPSRYHESQISRLGTPMHETSSVHSGTSRKADHVFLAPSSASKTSLAYPRLLTPEESDNYKPTFPAPPCEDIQVAYPSLSVQMVRTQLVSPERSDDEIVWHAVTTSSASRASVSSSRIVPALHSQGKAPEYDSTPFKKVIEKREVEWQRARDAVIREVQQANSNQVVVLDDTTDGDDRTSEDEERTDDAHEQSDEDEHGDIRNGGDNHEPNKPASTPTPAGSSFHTRGLTVKDSSFTVPSQQTLTKPSSSSPHVHFVQGQNEAESGKKPTISRSSSSDSENSTATESSEGPIDVVEGPVDEPMDDAEDTEDDSDTGNFFMNNLPAVFSRRNRRSSGKVDTSLAAQPSFSQPSSSPSSPQYVGKQDAEKLDLTMLLSLEKEKERPMWSESTLRTGAQPSSPVRGSPLRKDMTPPGSSPPHLESTRFDQNLEHSSLEVAEEEDQDATFNDTTMSDVRQLRNEIAVQTSRSANAIPQHTSQGSHTTQVAVNFGSFVSEEEAVSRSLATDESLSQTETDDFFNRSPQHRRPLFDTPTERTLHSTTTHTQLLRTEPSPPAAAASRPDFLSRLGTSLFTALIGPTSPPPPPTPLTHPTLTDLPQLPAQEPWTKTHYKVLAALLERLYTSPASFDPRRRDSGIVASGIMATRTGELAQKYTDLVVANWGYEVHMTYLHTTLVALYCQLLVLPSMEAYEEKYRESIELGDPYRESVRRMEDARKKGKKVEMAITAWEVLGRLFSVIVGEQIRKDERVGKPVMRGTEGRMRWDGSEEWVPCAF</sequence>
<gene>
    <name evidence="1" type="ORF">LTS18_006746</name>
</gene>
<keyword evidence="2" id="KW-1185">Reference proteome</keyword>
<reference evidence="1" key="1">
    <citation type="submission" date="2024-09" db="EMBL/GenBank/DDBJ databases">
        <title>Black Yeasts Isolated from many extreme environments.</title>
        <authorList>
            <person name="Coleine C."/>
            <person name="Stajich J.E."/>
            <person name="Selbmann L."/>
        </authorList>
    </citation>
    <scope>NUCLEOTIDE SEQUENCE</scope>
    <source>
        <strain evidence="1">CCFEE 5737</strain>
    </source>
</reference>
<name>A0ACC3DXW0_9PEZI</name>
<accession>A0ACC3DXW0</accession>
<evidence type="ECO:0000313" key="1">
    <source>
        <dbReference type="EMBL" id="KAK3081430.1"/>
    </source>
</evidence>
<dbReference type="EMBL" id="JAWDJW010000165">
    <property type="protein sequence ID" value="KAK3081430.1"/>
    <property type="molecule type" value="Genomic_DNA"/>
</dbReference>
<proteinExistence type="predicted"/>
<dbReference type="Proteomes" id="UP001186974">
    <property type="component" value="Unassembled WGS sequence"/>
</dbReference>